<protein>
    <submittedName>
        <fullName evidence="1">Uncharacterized protein</fullName>
    </submittedName>
</protein>
<dbReference type="EMBL" id="JAWZYT010002248">
    <property type="protein sequence ID" value="KAK4305665.1"/>
    <property type="molecule type" value="Genomic_DNA"/>
</dbReference>
<dbReference type="Proteomes" id="UP001292094">
    <property type="component" value="Unassembled WGS sequence"/>
</dbReference>
<comment type="caution">
    <text evidence="1">The sequence shown here is derived from an EMBL/GenBank/DDBJ whole genome shotgun (WGS) entry which is preliminary data.</text>
</comment>
<name>A0AAE1PEB1_9EUCA</name>
<evidence type="ECO:0000313" key="1">
    <source>
        <dbReference type="EMBL" id="KAK4305665.1"/>
    </source>
</evidence>
<sequence>MVLVLLRTSMIAADFNYIRYDLTNFNDIISGTSYEVMDYTSIDDDYNVSVPSGGEDSGGIFLFDVSSYSCISVSVSLDSSLTVYLSFWCDHKDSELYMRTQCNDHMQLYLCNGNETPDRNGKWNEVKWENNCKPRGEVSSSSPQHINNGTSYGLFCSQD</sequence>
<organism evidence="1 2">
    <name type="scientific">Petrolisthes manimaculis</name>
    <dbReference type="NCBI Taxonomy" id="1843537"/>
    <lineage>
        <taxon>Eukaryota</taxon>
        <taxon>Metazoa</taxon>
        <taxon>Ecdysozoa</taxon>
        <taxon>Arthropoda</taxon>
        <taxon>Crustacea</taxon>
        <taxon>Multicrustacea</taxon>
        <taxon>Malacostraca</taxon>
        <taxon>Eumalacostraca</taxon>
        <taxon>Eucarida</taxon>
        <taxon>Decapoda</taxon>
        <taxon>Pleocyemata</taxon>
        <taxon>Anomura</taxon>
        <taxon>Galatheoidea</taxon>
        <taxon>Porcellanidae</taxon>
        <taxon>Petrolisthes</taxon>
    </lineage>
</organism>
<reference evidence="1" key="1">
    <citation type="submission" date="2023-11" db="EMBL/GenBank/DDBJ databases">
        <title>Genome assemblies of two species of porcelain crab, Petrolisthes cinctipes and Petrolisthes manimaculis (Anomura: Porcellanidae).</title>
        <authorList>
            <person name="Angst P."/>
        </authorList>
    </citation>
    <scope>NUCLEOTIDE SEQUENCE</scope>
    <source>
        <strain evidence="1">PB745_02</strain>
        <tissue evidence="1">Gill</tissue>
    </source>
</reference>
<accession>A0AAE1PEB1</accession>
<proteinExistence type="predicted"/>
<dbReference type="AlphaFoldDB" id="A0AAE1PEB1"/>
<evidence type="ECO:0000313" key="2">
    <source>
        <dbReference type="Proteomes" id="UP001292094"/>
    </source>
</evidence>
<gene>
    <name evidence="1" type="ORF">Pmani_022448</name>
</gene>
<keyword evidence="2" id="KW-1185">Reference proteome</keyword>